<dbReference type="InterPro" id="IPR015915">
    <property type="entry name" value="Kelch-typ_b-propeller"/>
</dbReference>
<dbReference type="Pfam" id="PF00646">
    <property type="entry name" value="F-box"/>
    <property type="match status" value="1"/>
</dbReference>
<dbReference type="InterPro" id="IPR001810">
    <property type="entry name" value="F-box_dom"/>
</dbReference>
<feature type="domain" description="F-box" evidence="2">
    <location>
        <begin position="17"/>
        <end position="63"/>
    </location>
</feature>
<reference evidence="3" key="1">
    <citation type="submission" date="2020-01" db="EMBL/GenBank/DDBJ databases">
        <authorList>
            <person name="Mishra B."/>
        </authorList>
    </citation>
    <scope>NUCLEOTIDE SEQUENCE [LARGE SCALE GENOMIC DNA]</scope>
</reference>
<accession>A0A6D2J085</accession>
<gene>
    <name evidence="3" type="ORF">MERR_LOCUS20565</name>
</gene>
<dbReference type="SMART" id="SM00256">
    <property type="entry name" value="FBOX"/>
    <property type="match status" value="1"/>
</dbReference>
<dbReference type="PROSITE" id="PS50181">
    <property type="entry name" value="FBOX"/>
    <property type="match status" value="1"/>
</dbReference>
<dbReference type="InterPro" id="IPR036047">
    <property type="entry name" value="F-box-like_dom_sf"/>
</dbReference>
<dbReference type="InterPro" id="IPR050354">
    <property type="entry name" value="F-box/kelch-repeat_ARATH"/>
</dbReference>
<name>A0A6D2J085_9BRAS</name>
<organism evidence="3 4">
    <name type="scientific">Microthlaspi erraticum</name>
    <dbReference type="NCBI Taxonomy" id="1685480"/>
    <lineage>
        <taxon>Eukaryota</taxon>
        <taxon>Viridiplantae</taxon>
        <taxon>Streptophyta</taxon>
        <taxon>Embryophyta</taxon>
        <taxon>Tracheophyta</taxon>
        <taxon>Spermatophyta</taxon>
        <taxon>Magnoliopsida</taxon>
        <taxon>eudicotyledons</taxon>
        <taxon>Gunneridae</taxon>
        <taxon>Pentapetalae</taxon>
        <taxon>rosids</taxon>
        <taxon>malvids</taxon>
        <taxon>Brassicales</taxon>
        <taxon>Brassicaceae</taxon>
        <taxon>Coluteocarpeae</taxon>
        <taxon>Microthlaspi</taxon>
    </lineage>
</organism>
<dbReference type="Gene3D" id="2.120.10.80">
    <property type="entry name" value="Kelch-type beta propeller"/>
    <property type="match status" value="1"/>
</dbReference>
<dbReference type="EMBL" id="CACVBM020001129">
    <property type="protein sequence ID" value="CAA7033330.1"/>
    <property type="molecule type" value="Genomic_DNA"/>
</dbReference>
<feature type="region of interest" description="Disordered" evidence="1">
    <location>
        <begin position="1"/>
        <end position="22"/>
    </location>
</feature>
<evidence type="ECO:0000313" key="3">
    <source>
        <dbReference type="EMBL" id="CAA7033330.1"/>
    </source>
</evidence>
<dbReference type="CDD" id="cd22152">
    <property type="entry name" value="F-box_AtAFR-like"/>
    <property type="match status" value="1"/>
</dbReference>
<dbReference type="PANTHER" id="PTHR24414:SF138">
    <property type="entry name" value="F-BOX DOMAIN-CONTAINING PROTEIN"/>
    <property type="match status" value="1"/>
</dbReference>
<dbReference type="InterPro" id="IPR006652">
    <property type="entry name" value="Kelch_1"/>
</dbReference>
<proteinExistence type="predicted"/>
<dbReference type="SUPFAM" id="SSF81383">
    <property type="entry name" value="F-box domain"/>
    <property type="match status" value="1"/>
</dbReference>
<sequence>MITETVEQPQEEISQPPSSFSSLPNDITENILARVSRWKYPLLSLVSKSFRSLVSSMQIYKTRSQIGSQERCFYLCLELINHPYPSWFSLWTKPNQTLTNEEGTTTGFNKDSCGNSVVPIHFASSHSPHIINRSILRVGSEIYIIGGTREEPSVSVRILDCRSHTWHDAPSMIVARENALADFMDEKIYVVGGCDIDEYSANWVELFDMKTQSWTALPGPGADEAELRNLLRGGCNYCKIAASEGKLYISVDEKEYAYEPEDGTWKRVNEKSSFSFDSTLPVSHMIENVIYRCNSSGELMWFDSKSKGRE</sequence>
<dbReference type="Pfam" id="PF25210">
    <property type="entry name" value="Kelch_FKB95"/>
    <property type="match status" value="1"/>
</dbReference>
<keyword evidence="4" id="KW-1185">Reference proteome</keyword>
<dbReference type="SMART" id="SM00612">
    <property type="entry name" value="Kelch"/>
    <property type="match status" value="1"/>
</dbReference>
<dbReference type="OrthoDB" id="45365at2759"/>
<dbReference type="Proteomes" id="UP000467841">
    <property type="component" value="Unassembled WGS sequence"/>
</dbReference>
<dbReference type="AlphaFoldDB" id="A0A6D2J085"/>
<comment type="caution">
    <text evidence="3">The sequence shown here is derived from an EMBL/GenBank/DDBJ whole genome shotgun (WGS) entry which is preliminary data.</text>
</comment>
<protein>
    <recommendedName>
        <fullName evidence="2">F-box domain-containing protein</fullName>
    </recommendedName>
</protein>
<evidence type="ECO:0000313" key="4">
    <source>
        <dbReference type="Proteomes" id="UP000467841"/>
    </source>
</evidence>
<evidence type="ECO:0000256" key="1">
    <source>
        <dbReference type="SAM" id="MobiDB-lite"/>
    </source>
</evidence>
<dbReference type="InterPro" id="IPR057499">
    <property type="entry name" value="Kelch_FKB95"/>
</dbReference>
<dbReference type="PANTHER" id="PTHR24414">
    <property type="entry name" value="F-BOX/KELCH-REPEAT PROTEIN SKIP4"/>
    <property type="match status" value="1"/>
</dbReference>
<evidence type="ECO:0000259" key="2">
    <source>
        <dbReference type="PROSITE" id="PS50181"/>
    </source>
</evidence>
<dbReference type="SUPFAM" id="SSF117281">
    <property type="entry name" value="Kelch motif"/>
    <property type="match status" value="1"/>
</dbReference>